<gene>
    <name evidence="2" type="ORF">WS72_21725</name>
</gene>
<proteinExistence type="predicted"/>
<evidence type="ECO:0000259" key="1">
    <source>
        <dbReference type="Pfam" id="PF13788"/>
    </source>
</evidence>
<dbReference type="EMBL" id="LNJQ01000004">
    <property type="protein sequence ID" value="KWZ37584.1"/>
    <property type="molecule type" value="Genomic_DNA"/>
</dbReference>
<evidence type="ECO:0000313" key="3">
    <source>
        <dbReference type="Proteomes" id="UP000070255"/>
    </source>
</evidence>
<evidence type="ECO:0000313" key="2">
    <source>
        <dbReference type="EMBL" id="KWZ37584.1"/>
    </source>
</evidence>
<accession>A0ABR5T348</accession>
<dbReference type="InterPro" id="IPR025438">
    <property type="entry name" value="DUF4180"/>
</dbReference>
<dbReference type="Pfam" id="PF13788">
    <property type="entry name" value="DUF4180"/>
    <property type="match status" value="1"/>
</dbReference>
<reference evidence="2 3" key="1">
    <citation type="submission" date="2015-11" db="EMBL/GenBank/DDBJ databases">
        <authorList>
            <person name="Sahl J."/>
            <person name="Wagner D."/>
            <person name="Keim P."/>
        </authorList>
    </citation>
    <scope>NUCLEOTIDE SEQUENCE [LARGE SCALE GENOMIC DNA]</scope>
    <source>
        <strain evidence="2 3">BDU18</strain>
    </source>
</reference>
<organism evidence="2 3">
    <name type="scientific">Burkholderia savannae</name>
    <dbReference type="NCBI Taxonomy" id="1637837"/>
    <lineage>
        <taxon>Bacteria</taxon>
        <taxon>Pseudomonadati</taxon>
        <taxon>Pseudomonadota</taxon>
        <taxon>Betaproteobacteria</taxon>
        <taxon>Burkholderiales</taxon>
        <taxon>Burkholderiaceae</taxon>
        <taxon>Burkholderia</taxon>
        <taxon>pseudomallei group</taxon>
    </lineage>
</organism>
<dbReference type="Proteomes" id="UP000070255">
    <property type="component" value="Unassembled WGS sequence"/>
</dbReference>
<comment type="caution">
    <text evidence="2">The sequence shown here is derived from an EMBL/GenBank/DDBJ whole genome shotgun (WGS) entry which is preliminary data.</text>
</comment>
<feature type="domain" description="DUF4180" evidence="1">
    <location>
        <begin position="16"/>
        <end position="81"/>
    </location>
</feature>
<sequence>MRPFRLPRLREQAYIDFLGLVTRVAGHLARKPIHYRARLAAVGDIDAALARGRALRELVHETNRGDTFWFAADVGALAQRLPERSRAAGAH</sequence>
<keyword evidence="3" id="KW-1185">Reference proteome</keyword>
<protein>
    <recommendedName>
        <fullName evidence="1">DUF4180 domain-containing protein</fullName>
    </recommendedName>
</protein>
<name>A0ABR5T348_9BURK</name>